<reference evidence="2 3" key="1">
    <citation type="submission" date="2018-06" db="EMBL/GenBank/DDBJ databases">
        <title>Paenibacillus imtechensis sp. nov.</title>
        <authorList>
            <person name="Pinnaka A.K."/>
            <person name="Singh H."/>
            <person name="Kaur M."/>
        </authorList>
    </citation>
    <scope>NUCLEOTIDE SEQUENCE [LARGE SCALE GENOMIC DNA]</scope>
    <source>
        <strain evidence="2 3">SMB1</strain>
    </source>
</reference>
<keyword evidence="3" id="KW-1185">Reference proteome</keyword>
<keyword evidence="1" id="KW-0812">Transmembrane</keyword>
<evidence type="ECO:0000313" key="3">
    <source>
        <dbReference type="Proteomes" id="UP000249522"/>
    </source>
</evidence>
<feature type="transmembrane region" description="Helical" evidence="1">
    <location>
        <begin position="100"/>
        <end position="124"/>
    </location>
</feature>
<evidence type="ECO:0008006" key="4">
    <source>
        <dbReference type="Google" id="ProtNLM"/>
    </source>
</evidence>
<dbReference type="Proteomes" id="UP000249522">
    <property type="component" value="Unassembled WGS sequence"/>
</dbReference>
<dbReference type="RefSeq" id="WP_111149697.1">
    <property type="nucleotide sequence ID" value="NZ_QKRB01000060.1"/>
</dbReference>
<evidence type="ECO:0000313" key="2">
    <source>
        <dbReference type="EMBL" id="PZD93055.1"/>
    </source>
</evidence>
<keyword evidence="1" id="KW-0472">Membrane</keyword>
<sequence>MDTILYLTFAAAYAVMLAWGLVLFRSDRHWGLQYLLLLVTSGLLWDNGLIGTGRWIGEGPLLESLSLSRFWLHAFLTPLLALVSYGLIRQAGSSWARKPAAWWGAWLFTAALIVLELVTETLSVRLKPLHEYGVLRYVPIEQSGPPLMVILILIPLFTAGVVLWRRLRSPWLFIGTLLMLAGSAIPIPLDSSAATNLFELLLILSLWVSVYQVRRAG</sequence>
<organism evidence="2 3">
    <name type="scientific">Paenibacillus sambharensis</name>
    <dbReference type="NCBI Taxonomy" id="1803190"/>
    <lineage>
        <taxon>Bacteria</taxon>
        <taxon>Bacillati</taxon>
        <taxon>Bacillota</taxon>
        <taxon>Bacilli</taxon>
        <taxon>Bacillales</taxon>
        <taxon>Paenibacillaceae</taxon>
        <taxon>Paenibacillus</taxon>
    </lineage>
</organism>
<dbReference type="EMBL" id="QKRB01000060">
    <property type="protein sequence ID" value="PZD93055.1"/>
    <property type="molecule type" value="Genomic_DNA"/>
</dbReference>
<proteinExistence type="predicted"/>
<keyword evidence="1" id="KW-1133">Transmembrane helix</keyword>
<accession>A0A2W1LDB5</accession>
<feature type="transmembrane region" description="Helical" evidence="1">
    <location>
        <begin position="195"/>
        <end position="213"/>
    </location>
</feature>
<comment type="caution">
    <text evidence="2">The sequence shown here is derived from an EMBL/GenBank/DDBJ whole genome shotgun (WGS) entry which is preliminary data.</text>
</comment>
<feature type="transmembrane region" description="Helical" evidence="1">
    <location>
        <begin position="70"/>
        <end position="88"/>
    </location>
</feature>
<name>A0A2W1LDB5_9BACL</name>
<protein>
    <recommendedName>
        <fullName evidence="4">Phospholipid phosphatase</fullName>
    </recommendedName>
</protein>
<dbReference type="AlphaFoldDB" id="A0A2W1LDB5"/>
<evidence type="ECO:0000256" key="1">
    <source>
        <dbReference type="SAM" id="Phobius"/>
    </source>
</evidence>
<feature type="transmembrane region" description="Helical" evidence="1">
    <location>
        <begin position="6"/>
        <end position="24"/>
    </location>
</feature>
<feature type="transmembrane region" description="Helical" evidence="1">
    <location>
        <begin position="171"/>
        <end position="189"/>
    </location>
</feature>
<feature type="transmembrane region" description="Helical" evidence="1">
    <location>
        <begin position="31"/>
        <end position="50"/>
    </location>
</feature>
<gene>
    <name evidence="2" type="ORF">DNH61_25060</name>
</gene>
<dbReference type="OrthoDB" id="4331374at2"/>
<feature type="transmembrane region" description="Helical" evidence="1">
    <location>
        <begin position="144"/>
        <end position="164"/>
    </location>
</feature>